<dbReference type="SUPFAM" id="SSF55031">
    <property type="entry name" value="Bacterial exopeptidase dimerisation domain"/>
    <property type="match status" value="1"/>
</dbReference>
<dbReference type="RefSeq" id="WP_077110180.1">
    <property type="nucleotide sequence ID" value="NZ_JAFBFH010000009.1"/>
</dbReference>
<comment type="caution">
    <text evidence="2">The sequence shown here is derived from an EMBL/GenBank/DDBJ whole genome shotgun (WGS) entry which is preliminary data.</text>
</comment>
<dbReference type="InterPro" id="IPR002933">
    <property type="entry name" value="Peptidase_M20"/>
</dbReference>
<name>A0ABS2R743_9BACI</name>
<dbReference type="InterPro" id="IPR011650">
    <property type="entry name" value="Peptidase_M20_dimer"/>
</dbReference>
<proteinExistence type="predicted"/>
<dbReference type="InterPro" id="IPR036264">
    <property type="entry name" value="Bact_exopeptidase_dim_dom"/>
</dbReference>
<evidence type="ECO:0000313" key="2">
    <source>
        <dbReference type="EMBL" id="MBM7714703.1"/>
    </source>
</evidence>
<dbReference type="Proteomes" id="UP000823485">
    <property type="component" value="Unassembled WGS sequence"/>
</dbReference>
<dbReference type="EMBL" id="JAFBFH010000009">
    <property type="protein sequence ID" value="MBM7714703.1"/>
    <property type="molecule type" value="Genomic_DNA"/>
</dbReference>
<gene>
    <name evidence="2" type="ORF">JOC94_001675</name>
</gene>
<evidence type="ECO:0000259" key="1">
    <source>
        <dbReference type="Pfam" id="PF07687"/>
    </source>
</evidence>
<dbReference type="InterPro" id="IPR052030">
    <property type="entry name" value="Peptidase_M20/M20A_hydrolases"/>
</dbReference>
<evidence type="ECO:0000313" key="3">
    <source>
        <dbReference type="Proteomes" id="UP000823485"/>
    </source>
</evidence>
<reference evidence="2 3" key="1">
    <citation type="submission" date="2021-01" db="EMBL/GenBank/DDBJ databases">
        <title>Genomic Encyclopedia of Type Strains, Phase IV (KMG-IV): sequencing the most valuable type-strain genomes for metagenomic binning, comparative biology and taxonomic classification.</title>
        <authorList>
            <person name="Goeker M."/>
        </authorList>
    </citation>
    <scope>NUCLEOTIDE SEQUENCE [LARGE SCALE GENOMIC DNA]</scope>
    <source>
        <strain evidence="2 3">DSM 105453</strain>
    </source>
</reference>
<dbReference type="Pfam" id="PF07687">
    <property type="entry name" value="M20_dimer"/>
    <property type="match status" value="1"/>
</dbReference>
<dbReference type="PANTHER" id="PTHR30575">
    <property type="entry name" value="PEPTIDASE M20"/>
    <property type="match status" value="1"/>
</dbReference>
<feature type="domain" description="Peptidase M20 dimerisation" evidence="1">
    <location>
        <begin position="229"/>
        <end position="322"/>
    </location>
</feature>
<keyword evidence="3" id="KW-1185">Reference proteome</keyword>
<organism evidence="2 3">
    <name type="scientific">Siminovitchia thermophila</name>
    <dbReference type="NCBI Taxonomy" id="1245522"/>
    <lineage>
        <taxon>Bacteria</taxon>
        <taxon>Bacillati</taxon>
        <taxon>Bacillota</taxon>
        <taxon>Bacilli</taxon>
        <taxon>Bacillales</taxon>
        <taxon>Bacillaceae</taxon>
        <taxon>Siminovitchia</taxon>
    </lineage>
</organism>
<dbReference type="InterPro" id="IPR017439">
    <property type="entry name" value="Amidohydrolase"/>
</dbReference>
<dbReference type="PANTHER" id="PTHR30575:SF3">
    <property type="entry name" value="PEPTIDASE M20 DIMERISATION DOMAIN-CONTAINING PROTEIN"/>
    <property type="match status" value="1"/>
</dbReference>
<dbReference type="NCBIfam" id="TIGR01891">
    <property type="entry name" value="amidohydrolases"/>
    <property type="match status" value="1"/>
</dbReference>
<dbReference type="SUPFAM" id="SSF53187">
    <property type="entry name" value="Zn-dependent exopeptidases"/>
    <property type="match status" value="1"/>
</dbReference>
<sequence length="432" mass="48025">MIAAFIDDISPQLVKWRRSFHREPELGFMEYITTYKIGKELQRLGYTIYLGKDVMQDESRLGVPENKKLIEQETIAQEWGVEESWLHHMRGGFTGVIATIDTGKTGNHLSFRFDIDALPIDECKESSHFPSQHHFASAFQNVMHACGHDGHMTIGLGLAAFIAKYINELKGRYTLIFQPAEEGGRGAKAIVDKGWLDDVDYFYAGHIGIQPLAVGEVAATTEGFLASTKLNVTFQGESSHAGMQPELGKNALLAAATAVSNLYAIPRHSEGITRINVGKLMAGNGRNIIADNSKMEVETRGITRKVNQYMFEEAKRIIESAASMHDVHSHIEEVGSTNEIVCSEELISHISACCANGVYIKNIIPEITVMGSEDASYMVDQVQKNGGKATYMLFGTHLHYPHHHPRFDFQEELLPVALETFIRIVLAERTSS</sequence>
<dbReference type="Gene3D" id="3.40.630.10">
    <property type="entry name" value="Zn peptidases"/>
    <property type="match status" value="1"/>
</dbReference>
<accession>A0ABS2R743</accession>
<protein>
    <submittedName>
        <fullName evidence="2">Aminobenzoyl-glutamate utilization protein A</fullName>
    </submittedName>
</protein>
<dbReference type="PIRSF" id="PIRSF005962">
    <property type="entry name" value="Pept_M20D_amidohydro"/>
    <property type="match status" value="1"/>
</dbReference>
<dbReference type="Pfam" id="PF01546">
    <property type="entry name" value="Peptidase_M20"/>
    <property type="match status" value="1"/>
</dbReference>